<dbReference type="PANTHER" id="PTHR47916">
    <property type="entry name" value="FRUCTOSE-BISPHOSPHATE ALDOLASE CLASS 1"/>
    <property type="match status" value="1"/>
</dbReference>
<dbReference type="InterPro" id="IPR050456">
    <property type="entry name" value="DeoC/FbaB_aldolase"/>
</dbReference>
<name>A0A6B9F5X3_9EURY</name>
<dbReference type="Proteomes" id="UP000428325">
    <property type="component" value="Chromosome"/>
</dbReference>
<accession>A0A6B9F5X3</accession>
<evidence type="ECO:0000256" key="2">
    <source>
        <dbReference type="ARBA" id="ARBA00013068"/>
    </source>
</evidence>
<dbReference type="InterPro" id="IPR013785">
    <property type="entry name" value="Aldolase_TIM"/>
</dbReference>
<dbReference type="Gene3D" id="3.20.20.70">
    <property type="entry name" value="Aldolase class I"/>
    <property type="match status" value="1"/>
</dbReference>
<sequence length="273" mass="29208">MTETYDLLDTQSGNAVVVALDHGLNMGSVDGFERPESTLRAVLAGDPDGVLVGPHFARRFADTLESSDVDVLLTADAALFSARPGARTGEDIWTPAFSTSFLREFDPKGIKVALVFGRDDPRVFERNVAHVCELAEQLHDTGIPLVVEPVMWGRHVPDDRSTDPELVGNASRLAWEYGADVLKIPYTGDRETFEPIVDASPVPVTVLGGPSSGRTESMLETVSEAVAAGARGPIIGRSIWQTPDPERVVAALGAVVHRNADPADAWQDAADGV</sequence>
<dbReference type="RefSeq" id="WP_157688043.1">
    <property type="nucleotide sequence ID" value="NZ_CP034345.1"/>
</dbReference>
<organism evidence="3 4">
    <name type="scientific">Haloplanus rallus</name>
    <dbReference type="NCBI Taxonomy" id="1816183"/>
    <lineage>
        <taxon>Archaea</taxon>
        <taxon>Methanobacteriati</taxon>
        <taxon>Methanobacteriota</taxon>
        <taxon>Stenosarchaea group</taxon>
        <taxon>Halobacteria</taxon>
        <taxon>Halobacteriales</taxon>
        <taxon>Haloferacaceae</taxon>
        <taxon>Haloplanus</taxon>
    </lineage>
</organism>
<dbReference type="PIRSF" id="PIRSF038992">
    <property type="entry name" value="Aldolase_Ia"/>
    <property type="match status" value="1"/>
</dbReference>
<evidence type="ECO:0000313" key="4">
    <source>
        <dbReference type="Proteomes" id="UP000428325"/>
    </source>
</evidence>
<reference evidence="3 4" key="1">
    <citation type="submission" date="2018-12" db="EMBL/GenBank/DDBJ databases">
        <title>Complete genome sequence of Haloplanus rallus MBLA0036.</title>
        <authorList>
            <person name="Nam Y.-d."/>
            <person name="Kang J."/>
            <person name="Chung W.-H."/>
            <person name="Park Y.S."/>
        </authorList>
    </citation>
    <scope>NUCLEOTIDE SEQUENCE [LARGE SCALE GENOMIC DNA]</scope>
    <source>
        <strain evidence="3 4">MBLA0036</strain>
    </source>
</reference>
<dbReference type="InterPro" id="IPR041720">
    <property type="entry name" value="FbaB-like"/>
</dbReference>
<dbReference type="EC" id="4.1.2.13" evidence="2"/>
<dbReference type="EMBL" id="CP034345">
    <property type="protein sequence ID" value="QGX93807.1"/>
    <property type="molecule type" value="Genomic_DNA"/>
</dbReference>
<evidence type="ECO:0000256" key="1">
    <source>
        <dbReference type="ARBA" id="ARBA00008116"/>
    </source>
</evidence>
<dbReference type="InterPro" id="IPR002915">
    <property type="entry name" value="DeoC/FbaB/LacD_aldolase"/>
</dbReference>
<dbReference type="OrthoDB" id="50091at2157"/>
<dbReference type="Pfam" id="PF01791">
    <property type="entry name" value="DeoC"/>
    <property type="match status" value="1"/>
</dbReference>
<dbReference type="GO" id="GO:0004332">
    <property type="term" value="F:fructose-bisphosphate aldolase activity"/>
    <property type="evidence" value="ECO:0007669"/>
    <property type="project" value="UniProtKB-EC"/>
</dbReference>
<dbReference type="AlphaFoldDB" id="A0A6B9F5X3"/>
<protein>
    <recommendedName>
        <fullName evidence="2">fructose-bisphosphate aldolase</fullName>
        <ecNumber evidence="2">4.1.2.13</ecNumber>
    </recommendedName>
</protein>
<keyword evidence="4" id="KW-1185">Reference proteome</keyword>
<evidence type="ECO:0000313" key="3">
    <source>
        <dbReference type="EMBL" id="QGX93807.1"/>
    </source>
</evidence>
<dbReference type="GeneID" id="99244844"/>
<dbReference type="SUPFAM" id="SSF51569">
    <property type="entry name" value="Aldolase"/>
    <property type="match status" value="1"/>
</dbReference>
<proteinExistence type="inferred from homology"/>
<dbReference type="SMART" id="SM01133">
    <property type="entry name" value="DeoC"/>
    <property type="match status" value="1"/>
</dbReference>
<comment type="similarity">
    <text evidence="1">Belongs to the DeoC/FbaB aldolase family.</text>
</comment>
<dbReference type="PANTHER" id="PTHR47916:SF1">
    <property type="entry name" value="3-HYDROXY-5-PHOSPHONOOXYPENTANE-2,4-DIONE THIOLASE"/>
    <property type="match status" value="1"/>
</dbReference>
<dbReference type="KEGG" id="hra:EI982_02900"/>
<gene>
    <name evidence="3" type="ORF">EI982_02900</name>
</gene>